<feature type="transmembrane region" description="Helical" evidence="8">
    <location>
        <begin position="118"/>
        <end position="140"/>
    </location>
</feature>
<dbReference type="GO" id="GO:0034632">
    <property type="term" value="F:retinol transmembrane transporter activity"/>
    <property type="evidence" value="ECO:0007669"/>
    <property type="project" value="InterPro"/>
</dbReference>
<dbReference type="Pfam" id="PF14752">
    <property type="entry name" value="RBP_receptor"/>
    <property type="match status" value="1"/>
</dbReference>
<evidence type="ECO:0000256" key="1">
    <source>
        <dbReference type="ARBA" id="ARBA00004651"/>
    </source>
</evidence>
<feature type="transmembrane region" description="Helical" evidence="8">
    <location>
        <begin position="286"/>
        <end position="308"/>
    </location>
</feature>
<dbReference type="Proteomes" id="UP000663864">
    <property type="component" value="Unassembled WGS sequence"/>
</dbReference>
<protein>
    <submittedName>
        <fullName evidence="10">Uncharacterized protein</fullName>
    </submittedName>
</protein>
<reference evidence="10" key="1">
    <citation type="submission" date="2021-02" db="EMBL/GenBank/DDBJ databases">
        <authorList>
            <person name="Nowell W R."/>
        </authorList>
    </citation>
    <scope>NUCLEOTIDE SEQUENCE</scope>
</reference>
<evidence type="ECO:0000256" key="4">
    <source>
        <dbReference type="ARBA" id="ARBA00022692"/>
    </source>
</evidence>
<dbReference type="PANTHER" id="PTHR21444:SF15">
    <property type="entry name" value="RECEPTOR FOR RETINOL UPTAKE STRA6"/>
    <property type="match status" value="1"/>
</dbReference>
<feature type="signal peptide" evidence="9">
    <location>
        <begin position="1"/>
        <end position="17"/>
    </location>
</feature>
<sequence>MNAVVVTFLTFLTHVNGQLNCSLYNPCGHHGSCRDNAAGKWTCESAIHLHSIFTLTCGTLYAWLDYSLTIVNQGMCKFDYYPIANTYKDTSNGSSLIYMLEYYGTGSSLIAIQLCTDIPRYLCLAYVSVKLPVMLIGKLYRRLKRKRLSKEEQFRIELTQEERVLLRASDSNSAEMLYVRNLFRSADKRPRSDALIAHLIPKFIYEWRDDFHFSSRVLCVYSSICLLLFFIAIHVCIETIPYLHAFQGTLQQFVQRISSSNKVHDNTNEVKEQTSLFIVPQLVRPFILAVATTAIIIIIHLLALLANIRRNLFQSFRGDCCEIPRRQRSKYVSYATDYSPLGCQLESFDAGFKAYCGFIHTECAHRHPVMLVFASHLLSQVKLKQAVG</sequence>
<evidence type="ECO:0000256" key="8">
    <source>
        <dbReference type="SAM" id="Phobius"/>
    </source>
</evidence>
<evidence type="ECO:0000313" key="11">
    <source>
        <dbReference type="Proteomes" id="UP000663864"/>
    </source>
</evidence>
<dbReference type="GO" id="GO:0005886">
    <property type="term" value="C:plasma membrane"/>
    <property type="evidence" value="ECO:0007669"/>
    <property type="project" value="UniProtKB-SubCell"/>
</dbReference>
<evidence type="ECO:0000256" key="7">
    <source>
        <dbReference type="ARBA" id="ARBA00023170"/>
    </source>
</evidence>
<keyword evidence="4 8" id="KW-0812">Transmembrane</keyword>
<keyword evidence="2" id="KW-0813">Transport</keyword>
<evidence type="ECO:0000313" key="10">
    <source>
        <dbReference type="EMBL" id="CAF1064530.1"/>
    </source>
</evidence>
<dbReference type="GO" id="GO:0038023">
    <property type="term" value="F:signaling receptor activity"/>
    <property type="evidence" value="ECO:0007669"/>
    <property type="project" value="InterPro"/>
</dbReference>
<keyword evidence="7" id="KW-0675">Receptor</keyword>
<organism evidence="10 11">
    <name type="scientific">Rotaria sordida</name>
    <dbReference type="NCBI Taxonomy" id="392033"/>
    <lineage>
        <taxon>Eukaryota</taxon>
        <taxon>Metazoa</taxon>
        <taxon>Spiralia</taxon>
        <taxon>Gnathifera</taxon>
        <taxon>Rotifera</taxon>
        <taxon>Eurotatoria</taxon>
        <taxon>Bdelloidea</taxon>
        <taxon>Philodinida</taxon>
        <taxon>Philodinidae</taxon>
        <taxon>Rotaria</taxon>
    </lineage>
</organism>
<dbReference type="GO" id="GO:0071939">
    <property type="term" value="P:vitamin A import into cell"/>
    <property type="evidence" value="ECO:0007669"/>
    <property type="project" value="TreeGrafter"/>
</dbReference>
<dbReference type="AlphaFoldDB" id="A0A814LGU1"/>
<dbReference type="InterPro" id="IPR026612">
    <property type="entry name" value="STRA6-like"/>
</dbReference>
<feature type="transmembrane region" description="Helical" evidence="8">
    <location>
        <begin position="218"/>
        <end position="243"/>
    </location>
</feature>
<dbReference type="PANTHER" id="PTHR21444">
    <property type="entry name" value="COILED-COIL DOMAIN-CONTAINING PROTEIN 180"/>
    <property type="match status" value="1"/>
</dbReference>
<proteinExistence type="predicted"/>
<comment type="subcellular location">
    <subcellularLocation>
        <location evidence="1">Cell membrane</location>
        <topology evidence="1">Multi-pass membrane protein</topology>
    </subcellularLocation>
</comment>
<keyword evidence="6 8" id="KW-0472">Membrane</keyword>
<evidence type="ECO:0000256" key="5">
    <source>
        <dbReference type="ARBA" id="ARBA00022989"/>
    </source>
</evidence>
<dbReference type="EMBL" id="CAJNOT010000722">
    <property type="protein sequence ID" value="CAF1064530.1"/>
    <property type="molecule type" value="Genomic_DNA"/>
</dbReference>
<feature type="chain" id="PRO_5032632278" evidence="9">
    <location>
        <begin position="18"/>
        <end position="388"/>
    </location>
</feature>
<evidence type="ECO:0000256" key="9">
    <source>
        <dbReference type="SAM" id="SignalP"/>
    </source>
</evidence>
<evidence type="ECO:0000256" key="6">
    <source>
        <dbReference type="ARBA" id="ARBA00023136"/>
    </source>
</evidence>
<evidence type="ECO:0000256" key="2">
    <source>
        <dbReference type="ARBA" id="ARBA00022448"/>
    </source>
</evidence>
<comment type="caution">
    <text evidence="10">The sequence shown here is derived from an EMBL/GenBank/DDBJ whole genome shotgun (WGS) entry which is preliminary data.</text>
</comment>
<evidence type="ECO:0000256" key="3">
    <source>
        <dbReference type="ARBA" id="ARBA00022475"/>
    </source>
</evidence>
<accession>A0A814LGU1</accession>
<keyword evidence="9" id="KW-0732">Signal</keyword>
<keyword evidence="5 8" id="KW-1133">Transmembrane helix</keyword>
<keyword evidence="3" id="KW-1003">Cell membrane</keyword>
<name>A0A814LGU1_9BILA</name>
<gene>
    <name evidence="10" type="ORF">ZHD862_LOCUS15738</name>
</gene>